<dbReference type="Gene3D" id="1.10.10.10">
    <property type="entry name" value="Winged helix-like DNA-binding domain superfamily/Winged helix DNA-binding domain"/>
    <property type="match status" value="1"/>
</dbReference>
<dbReference type="InterPro" id="IPR036390">
    <property type="entry name" value="WH_DNA-bd_sf"/>
</dbReference>
<feature type="domain" description="HTH marR-type" evidence="1">
    <location>
        <begin position="48"/>
        <end position="148"/>
    </location>
</feature>
<dbReference type="RefSeq" id="WP_196419303.1">
    <property type="nucleotide sequence ID" value="NZ_JADQTO010000028.1"/>
</dbReference>
<proteinExistence type="predicted"/>
<keyword evidence="3" id="KW-1185">Reference proteome</keyword>
<dbReference type="InterPro" id="IPR036388">
    <property type="entry name" value="WH-like_DNA-bd_sf"/>
</dbReference>
<reference evidence="2" key="1">
    <citation type="submission" date="2020-11" db="EMBL/GenBank/DDBJ databases">
        <title>Isolation and identification of active actinomycetes.</title>
        <authorList>
            <person name="Sun X."/>
        </authorList>
    </citation>
    <scope>NUCLEOTIDE SEQUENCE</scope>
    <source>
        <strain evidence="2">NEAU-A11</strain>
    </source>
</reference>
<organism evidence="2 3">
    <name type="scientific">Actinoplanes aureus</name>
    <dbReference type="NCBI Taxonomy" id="2792083"/>
    <lineage>
        <taxon>Bacteria</taxon>
        <taxon>Bacillati</taxon>
        <taxon>Actinomycetota</taxon>
        <taxon>Actinomycetes</taxon>
        <taxon>Micromonosporales</taxon>
        <taxon>Micromonosporaceae</taxon>
        <taxon>Actinoplanes</taxon>
    </lineage>
</organism>
<dbReference type="Proteomes" id="UP000598146">
    <property type="component" value="Unassembled WGS sequence"/>
</dbReference>
<sequence>MSTSDVPGTVDSGRADEPAAIRESAAPLKRVALLCRSSNLIRRHLERTVLRSARLTWSSYDILQLTVARRPIDTRTIAEIACVSKASVTICADDFVNRSLIRRGYDPQDRRRVLLHPTPAAWQLIQDIRARLAAEIDRLLHGGLPGLDADATTLLHQIVCSTRHPTDSPVAKSTGT</sequence>
<dbReference type="InterPro" id="IPR039422">
    <property type="entry name" value="MarR/SlyA-like"/>
</dbReference>
<evidence type="ECO:0000313" key="2">
    <source>
        <dbReference type="EMBL" id="MBG0567525.1"/>
    </source>
</evidence>
<accession>A0A931G1Y0</accession>
<dbReference type="PANTHER" id="PTHR33164:SF43">
    <property type="entry name" value="HTH-TYPE TRANSCRIPTIONAL REPRESSOR YETL"/>
    <property type="match status" value="1"/>
</dbReference>
<protein>
    <submittedName>
        <fullName evidence="2">Winged helix-turn-helix transcriptional regulator</fullName>
    </submittedName>
</protein>
<dbReference type="SMART" id="SM00347">
    <property type="entry name" value="HTH_MARR"/>
    <property type="match status" value="1"/>
</dbReference>
<comment type="caution">
    <text evidence="2">The sequence shown here is derived from an EMBL/GenBank/DDBJ whole genome shotgun (WGS) entry which is preliminary data.</text>
</comment>
<dbReference type="InterPro" id="IPR000835">
    <property type="entry name" value="HTH_MarR-typ"/>
</dbReference>
<dbReference type="GO" id="GO:0003700">
    <property type="term" value="F:DNA-binding transcription factor activity"/>
    <property type="evidence" value="ECO:0007669"/>
    <property type="project" value="InterPro"/>
</dbReference>
<dbReference type="EMBL" id="JADQTO010000028">
    <property type="protein sequence ID" value="MBG0567525.1"/>
    <property type="molecule type" value="Genomic_DNA"/>
</dbReference>
<dbReference type="Pfam" id="PF01047">
    <property type="entry name" value="MarR"/>
    <property type="match status" value="1"/>
</dbReference>
<dbReference type="AlphaFoldDB" id="A0A931G1Y0"/>
<evidence type="ECO:0000259" key="1">
    <source>
        <dbReference type="SMART" id="SM00347"/>
    </source>
</evidence>
<dbReference type="PANTHER" id="PTHR33164">
    <property type="entry name" value="TRANSCRIPTIONAL REGULATOR, MARR FAMILY"/>
    <property type="match status" value="1"/>
</dbReference>
<gene>
    <name evidence="2" type="ORF">I4J89_39370</name>
</gene>
<dbReference type="GO" id="GO:0006950">
    <property type="term" value="P:response to stress"/>
    <property type="evidence" value="ECO:0007669"/>
    <property type="project" value="TreeGrafter"/>
</dbReference>
<evidence type="ECO:0000313" key="3">
    <source>
        <dbReference type="Proteomes" id="UP000598146"/>
    </source>
</evidence>
<dbReference type="SUPFAM" id="SSF46785">
    <property type="entry name" value="Winged helix' DNA-binding domain"/>
    <property type="match status" value="1"/>
</dbReference>
<name>A0A931G1Y0_9ACTN</name>